<feature type="domain" description="HTH arsR-type" evidence="1">
    <location>
        <begin position="27"/>
        <end position="119"/>
    </location>
</feature>
<dbReference type="SMART" id="SM00418">
    <property type="entry name" value="HTH_ARSR"/>
    <property type="match status" value="1"/>
</dbReference>
<dbReference type="Proteomes" id="UP000543598">
    <property type="component" value="Unassembled WGS sequence"/>
</dbReference>
<keyword evidence="3" id="KW-1185">Reference proteome</keyword>
<dbReference type="CDD" id="cd00090">
    <property type="entry name" value="HTH_ARSR"/>
    <property type="match status" value="1"/>
</dbReference>
<evidence type="ECO:0000313" key="3">
    <source>
        <dbReference type="Proteomes" id="UP000543598"/>
    </source>
</evidence>
<dbReference type="EMBL" id="JABEMB010000003">
    <property type="protein sequence ID" value="NNH03077.1"/>
    <property type="molecule type" value="Genomic_DNA"/>
</dbReference>
<dbReference type="InterPro" id="IPR001845">
    <property type="entry name" value="HTH_ArsR_DNA-bd_dom"/>
</dbReference>
<dbReference type="GO" id="GO:0003700">
    <property type="term" value="F:DNA-binding transcription factor activity"/>
    <property type="evidence" value="ECO:0007669"/>
    <property type="project" value="InterPro"/>
</dbReference>
<sequence>MSSIESSAEPSGPDYEWEDLRIVASTAELSALFHPLRGELVDLLLERAATVRELAAAVERPPSTVAYHVDRLVDAGLLRVVRTRRVRAIEERFYGRTARIFYVGDIGPDQLALIPNVLSTAAAESSSAHHDDDLRAMLRYARIPDDRVDTFWQRVMDLVAEFSAMPRTGTRDYGFVTGLYPTDRRAALAPPAS</sequence>
<dbReference type="Gene3D" id="1.10.10.10">
    <property type="entry name" value="Winged helix-like DNA-binding domain superfamily/Winged helix DNA-binding domain"/>
    <property type="match status" value="1"/>
</dbReference>
<dbReference type="InterPro" id="IPR011991">
    <property type="entry name" value="ArsR-like_HTH"/>
</dbReference>
<accession>A0A7Y2LYV1</accession>
<dbReference type="Pfam" id="PF12840">
    <property type="entry name" value="HTH_20"/>
    <property type="match status" value="1"/>
</dbReference>
<dbReference type="InterPro" id="IPR036388">
    <property type="entry name" value="WH-like_DNA-bd_sf"/>
</dbReference>
<comment type="caution">
    <text evidence="2">The sequence shown here is derived from an EMBL/GenBank/DDBJ whole genome shotgun (WGS) entry which is preliminary data.</text>
</comment>
<proteinExistence type="predicted"/>
<protein>
    <submittedName>
        <fullName evidence="2">Winged helix-turn-helix transcriptional regulator</fullName>
    </submittedName>
</protein>
<dbReference type="RefSeq" id="WP_167034726.1">
    <property type="nucleotide sequence ID" value="NZ_BAAANA010000002.1"/>
</dbReference>
<organism evidence="2 3">
    <name type="scientific">Microbacterium ulmi</name>
    <dbReference type="NCBI Taxonomy" id="179095"/>
    <lineage>
        <taxon>Bacteria</taxon>
        <taxon>Bacillati</taxon>
        <taxon>Actinomycetota</taxon>
        <taxon>Actinomycetes</taxon>
        <taxon>Micrococcales</taxon>
        <taxon>Microbacteriaceae</taxon>
        <taxon>Microbacterium</taxon>
    </lineage>
</organism>
<evidence type="ECO:0000313" key="2">
    <source>
        <dbReference type="EMBL" id="NNH03077.1"/>
    </source>
</evidence>
<evidence type="ECO:0000259" key="1">
    <source>
        <dbReference type="SMART" id="SM00418"/>
    </source>
</evidence>
<name>A0A7Y2LYV1_9MICO</name>
<reference evidence="2 3" key="1">
    <citation type="submission" date="2020-05" db="EMBL/GenBank/DDBJ databases">
        <title>MicrobeNet Type strains.</title>
        <authorList>
            <person name="Nicholson A.C."/>
        </authorList>
    </citation>
    <scope>NUCLEOTIDE SEQUENCE [LARGE SCALE GENOMIC DNA]</scope>
    <source>
        <strain evidence="2 3">JCM 14282</strain>
    </source>
</reference>
<dbReference type="InterPro" id="IPR036390">
    <property type="entry name" value="WH_DNA-bd_sf"/>
</dbReference>
<dbReference type="AlphaFoldDB" id="A0A7Y2LYV1"/>
<gene>
    <name evidence="2" type="ORF">HLA99_04315</name>
</gene>
<dbReference type="SUPFAM" id="SSF46785">
    <property type="entry name" value="Winged helix' DNA-binding domain"/>
    <property type="match status" value="1"/>
</dbReference>